<dbReference type="AlphaFoldDB" id="L0D9I4"/>
<feature type="compositionally biased region" description="Low complexity" evidence="1">
    <location>
        <begin position="43"/>
        <end position="56"/>
    </location>
</feature>
<evidence type="ECO:0000313" key="2">
    <source>
        <dbReference type="EMBL" id="AGA25316.1"/>
    </source>
</evidence>
<dbReference type="Proteomes" id="UP000010798">
    <property type="component" value="Chromosome"/>
</dbReference>
<sequence length="662" mass="74713">MTLADLARSWLRGGLTGLVLAGICVASDRPGSTDSPPLPPEPTSTSSSTSLPPAIEESTRQEEAEAEEPIGTLPRSAPRMLDRPIDPVAPPSPALPPEVDAPIAPTAVDPPIGFTGPSGILPTEGQEDGHFVPVEDRWRLGFPEWDRYGKGHPINDDYPFIPGRWFDPFNQNVLKGDYPILGQHTFLDVTAQLFTFQEFRQVPTATTPFESTARPNQQNFFGRPNQYFTSNFFVLAFDLSHGDAAFKPLDWKFRVMPIFNLNNLSVEELAIVSPNVLEGTSRTRTFWALQEAFFETKLADVGPDYDFVSVRAGTQPFNNDFRGFLFNDTNRAIRFFGTRNANRDQWNLAYFRQWEKDTNSQLNSFSDRRQNLVFANYYRQDFLFPGYTSQLSVAYNNDPRSFKFDKNRFLVRPDPVGIARPHQIDVAYLGWAGDGHIGRFNITHQFYWALGRDTLNPLANQAQTINAQMFAIEGSYDRDWARFRASFFWASGDHNINNSHATGFDTILDGPNFAGGPFSYWNRQQIPLFGVNLVQRLSLVPDLRSSKFQGQSSFVNPGLLLPTLGADFDLTPKLKMINNINFLWFDQTNVLEQFLFQGKIDRYIGTDLSVGFDYRPLLSENVSIVLGVSGLIPGQGFRDLYNNSNDRVQPLIGSFLFANFVY</sequence>
<evidence type="ECO:0008006" key="4">
    <source>
        <dbReference type="Google" id="ProtNLM"/>
    </source>
</evidence>
<dbReference type="STRING" id="886293.Sinac_0911"/>
<dbReference type="OrthoDB" id="244259at2"/>
<evidence type="ECO:0000313" key="3">
    <source>
        <dbReference type="Proteomes" id="UP000010798"/>
    </source>
</evidence>
<dbReference type="eggNOG" id="COG3827">
    <property type="taxonomic scope" value="Bacteria"/>
</dbReference>
<feature type="compositionally biased region" description="Pro residues" evidence="1">
    <location>
        <begin position="87"/>
        <end position="96"/>
    </location>
</feature>
<dbReference type="KEGG" id="saci:Sinac_0911"/>
<keyword evidence="3" id="KW-1185">Reference proteome</keyword>
<reference evidence="2 3" key="1">
    <citation type="submission" date="2012-02" db="EMBL/GenBank/DDBJ databases">
        <title>Complete sequence of chromosome of Singulisphaera acidiphila DSM 18658.</title>
        <authorList>
            <consortium name="US DOE Joint Genome Institute (JGI-PGF)"/>
            <person name="Lucas S."/>
            <person name="Copeland A."/>
            <person name="Lapidus A."/>
            <person name="Glavina del Rio T."/>
            <person name="Dalin E."/>
            <person name="Tice H."/>
            <person name="Bruce D."/>
            <person name="Goodwin L."/>
            <person name="Pitluck S."/>
            <person name="Peters L."/>
            <person name="Ovchinnikova G."/>
            <person name="Chertkov O."/>
            <person name="Kyrpides N."/>
            <person name="Mavromatis K."/>
            <person name="Ivanova N."/>
            <person name="Brettin T."/>
            <person name="Detter J.C."/>
            <person name="Han C."/>
            <person name="Larimer F."/>
            <person name="Land M."/>
            <person name="Hauser L."/>
            <person name="Markowitz V."/>
            <person name="Cheng J.-F."/>
            <person name="Hugenholtz P."/>
            <person name="Woyke T."/>
            <person name="Wu D."/>
            <person name="Tindall B."/>
            <person name="Pomrenke H."/>
            <person name="Brambilla E."/>
            <person name="Klenk H.-P."/>
            <person name="Eisen J.A."/>
        </authorList>
    </citation>
    <scope>NUCLEOTIDE SEQUENCE [LARGE SCALE GENOMIC DNA]</scope>
    <source>
        <strain evidence="3">ATCC BAA-1392 / DSM 18658 / VKM B-2454 / MOB10</strain>
    </source>
</reference>
<feature type="region of interest" description="Disordered" evidence="1">
    <location>
        <begin position="26"/>
        <end position="104"/>
    </location>
</feature>
<name>L0D9I4_SINAD</name>
<dbReference type="HOGENOM" id="CLU_028673_0_0_0"/>
<evidence type="ECO:0000256" key="1">
    <source>
        <dbReference type="SAM" id="MobiDB-lite"/>
    </source>
</evidence>
<proteinExistence type="predicted"/>
<accession>L0D9I4</accession>
<dbReference type="EMBL" id="CP003364">
    <property type="protein sequence ID" value="AGA25316.1"/>
    <property type="molecule type" value="Genomic_DNA"/>
</dbReference>
<organism evidence="2 3">
    <name type="scientific">Singulisphaera acidiphila (strain ATCC BAA-1392 / DSM 18658 / VKM B-2454 / MOB10)</name>
    <dbReference type="NCBI Taxonomy" id="886293"/>
    <lineage>
        <taxon>Bacteria</taxon>
        <taxon>Pseudomonadati</taxon>
        <taxon>Planctomycetota</taxon>
        <taxon>Planctomycetia</taxon>
        <taxon>Isosphaerales</taxon>
        <taxon>Isosphaeraceae</taxon>
        <taxon>Singulisphaera</taxon>
    </lineage>
</organism>
<dbReference type="RefSeq" id="WP_015244494.1">
    <property type="nucleotide sequence ID" value="NC_019892.1"/>
</dbReference>
<protein>
    <recommendedName>
        <fullName evidence="4">Alginate export domain-containing protein</fullName>
    </recommendedName>
</protein>
<gene>
    <name evidence="2" type="ordered locus">Sinac_0911</name>
</gene>